<reference evidence="1 2" key="1">
    <citation type="journal article" date="2021" name="bioRxiv">
        <title>Chromosome-scale and haplotype-resolved genome assembly of a tetraploid potato cultivar.</title>
        <authorList>
            <person name="Sun H."/>
            <person name="Jiao W.-B."/>
            <person name="Krause K."/>
            <person name="Campoy J.A."/>
            <person name="Goel M."/>
            <person name="Folz-Donahue K."/>
            <person name="Kukat C."/>
            <person name="Huettel B."/>
            <person name="Schneeberger K."/>
        </authorList>
    </citation>
    <scope>NUCLEOTIDE SEQUENCE [LARGE SCALE GENOMIC DNA]</scope>
    <source>
        <strain evidence="1">SolTubOtavaFocal</strain>
        <tissue evidence="1">Leaves</tissue>
    </source>
</reference>
<protein>
    <submittedName>
        <fullName evidence="1">Uncharacterized protein</fullName>
    </submittedName>
</protein>
<evidence type="ECO:0000313" key="1">
    <source>
        <dbReference type="EMBL" id="KAH0762299.1"/>
    </source>
</evidence>
<accession>A0ABQ7VE12</accession>
<evidence type="ECO:0000313" key="2">
    <source>
        <dbReference type="Proteomes" id="UP000826656"/>
    </source>
</evidence>
<comment type="caution">
    <text evidence="1">The sequence shown here is derived from an EMBL/GenBank/DDBJ whole genome shotgun (WGS) entry which is preliminary data.</text>
</comment>
<organism evidence="1 2">
    <name type="scientific">Solanum tuberosum</name>
    <name type="common">Potato</name>
    <dbReference type="NCBI Taxonomy" id="4113"/>
    <lineage>
        <taxon>Eukaryota</taxon>
        <taxon>Viridiplantae</taxon>
        <taxon>Streptophyta</taxon>
        <taxon>Embryophyta</taxon>
        <taxon>Tracheophyta</taxon>
        <taxon>Spermatophyta</taxon>
        <taxon>Magnoliopsida</taxon>
        <taxon>eudicotyledons</taxon>
        <taxon>Gunneridae</taxon>
        <taxon>Pentapetalae</taxon>
        <taxon>asterids</taxon>
        <taxon>lamiids</taxon>
        <taxon>Solanales</taxon>
        <taxon>Solanaceae</taxon>
        <taxon>Solanoideae</taxon>
        <taxon>Solaneae</taxon>
        <taxon>Solanum</taxon>
    </lineage>
</organism>
<dbReference type="EMBL" id="JAIVGD010000013">
    <property type="protein sequence ID" value="KAH0762299.1"/>
    <property type="molecule type" value="Genomic_DNA"/>
</dbReference>
<keyword evidence="2" id="KW-1185">Reference proteome</keyword>
<dbReference type="Proteomes" id="UP000826656">
    <property type="component" value="Unassembled WGS sequence"/>
</dbReference>
<proteinExistence type="predicted"/>
<gene>
    <name evidence="1" type="ORF">KY290_018372</name>
</gene>
<sequence>MGILGIFYIKRQLKNGIWEGGSQTSKVKYTIVPHEASQMQEEPSLVVVQEAKVNLEAET</sequence>
<name>A0ABQ7VE12_SOLTU</name>